<dbReference type="AlphaFoldDB" id="A0A8S2A535"/>
<evidence type="ECO:0000256" key="1">
    <source>
        <dbReference type="SAM" id="MobiDB-lite"/>
    </source>
</evidence>
<sequence>MEEQRGVSSAVVSEPASNSGISGEKRNGNGLDEKDELGSKRVKVPDLASDAKNSNLQSHGKSKSVQQPNLSSEELSKESEMLVAPDAEGLGRVVRDKDVLAKDIKPCTTVETRTYLPKAKSISTDDNRCVVNSGKQALLENHTVKNDSSNCESRPGQVDGVSKNSGLLKPRETTESVGSPRGAAEPSVSVSVGEKVGPFQMCSSAEGSLGESDSMRRWREMKRNGFLSGPLGGVAAPSSTVVSTPVEVPAQKQQKNKRRSDSVKKRNDVPRKEQQLVDRFANVTAPSGLLTELNPGIINHVRTKKQVCSIIEALIRSANDNASVGERRTDLNVRDSIREDRALAFKLPSTAVSDNAFSITNPEQATSLAVEAATVASQWLEFLQQDLSGRLSAVQDSRNRVQNILTTELPLLVSSRESSSNQANTLEMATSNTSGDASSDKAATETHQKRWSAKFDQINKALYDEQRDLERSLNQVKEMQSRCNEGLRQMEEYSPFSCQSSDSSFGKASNQETSMAVQAAAASIFSTCGFLLSMMKPPPTGS</sequence>
<feature type="compositionally biased region" description="Basic and acidic residues" evidence="1">
    <location>
        <begin position="259"/>
        <end position="273"/>
    </location>
</feature>
<name>A0A8S2A535_ARAAE</name>
<dbReference type="InterPro" id="IPR016953">
    <property type="entry name" value="UCP030365"/>
</dbReference>
<dbReference type="PANTHER" id="PTHR33924">
    <property type="entry name" value="CATION-TRANSPORTING ATPASE"/>
    <property type="match status" value="1"/>
</dbReference>
<proteinExistence type="predicted"/>
<organism evidence="2 3">
    <name type="scientific">Arabidopsis arenosa</name>
    <name type="common">Sand rock-cress</name>
    <name type="synonym">Cardaminopsis arenosa</name>
    <dbReference type="NCBI Taxonomy" id="38785"/>
    <lineage>
        <taxon>Eukaryota</taxon>
        <taxon>Viridiplantae</taxon>
        <taxon>Streptophyta</taxon>
        <taxon>Embryophyta</taxon>
        <taxon>Tracheophyta</taxon>
        <taxon>Spermatophyta</taxon>
        <taxon>Magnoliopsida</taxon>
        <taxon>eudicotyledons</taxon>
        <taxon>Gunneridae</taxon>
        <taxon>Pentapetalae</taxon>
        <taxon>rosids</taxon>
        <taxon>malvids</taxon>
        <taxon>Brassicales</taxon>
        <taxon>Brassicaceae</taxon>
        <taxon>Camelineae</taxon>
        <taxon>Arabidopsis</taxon>
    </lineage>
</organism>
<gene>
    <name evidence="2" type="ORF">AARE701A_LOCUS11053</name>
</gene>
<feature type="compositionally biased region" description="Polar residues" evidence="1">
    <location>
        <begin position="51"/>
        <end position="69"/>
    </location>
</feature>
<protein>
    <submittedName>
        <fullName evidence="2">Uncharacterized protein</fullName>
    </submittedName>
</protein>
<feature type="region of interest" description="Disordered" evidence="1">
    <location>
        <begin position="140"/>
        <end position="191"/>
    </location>
</feature>
<keyword evidence="3" id="KW-1185">Reference proteome</keyword>
<reference evidence="2" key="1">
    <citation type="submission" date="2021-01" db="EMBL/GenBank/DDBJ databases">
        <authorList>
            <person name="Bezrukov I."/>
        </authorList>
    </citation>
    <scope>NUCLEOTIDE SEQUENCE</scope>
</reference>
<feature type="region of interest" description="Disordered" evidence="1">
    <location>
        <begin position="416"/>
        <end position="445"/>
    </location>
</feature>
<accession>A0A8S2A535</accession>
<evidence type="ECO:0000313" key="2">
    <source>
        <dbReference type="EMBL" id="CAE6041579.1"/>
    </source>
</evidence>
<feature type="compositionally biased region" description="Low complexity" evidence="1">
    <location>
        <begin position="234"/>
        <end position="250"/>
    </location>
</feature>
<feature type="compositionally biased region" description="Polar residues" evidence="1">
    <location>
        <begin position="416"/>
        <end position="437"/>
    </location>
</feature>
<feature type="compositionally biased region" description="Polar residues" evidence="1">
    <location>
        <begin position="1"/>
        <end position="21"/>
    </location>
</feature>
<feature type="region of interest" description="Disordered" evidence="1">
    <location>
        <begin position="226"/>
        <end position="273"/>
    </location>
</feature>
<dbReference type="PANTHER" id="PTHR33924:SF4">
    <property type="match status" value="1"/>
</dbReference>
<dbReference type="Proteomes" id="UP000682877">
    <property type="component" value="Chromosome 4"/>
</dbReference>
<feature type="region of interest" description="Disordered" evidence="1">
    <location>
        <begin position="1"/>
        <end position="98"/>
    </location>
</feature>
<dbReference type="EMBL" id="LR999454">
    <property type="protein sequence ID" value="CAE6041579.1"/>
    <property type="molecule type" value="Genomic_DNA"/>
</dbReference>
<dbReference type="PIRSF" id="PIRSF030365">
    <property type="entry name" value="UCP030365"/>
    <property type="match status" value="1"/>
</dbReference>
<evidence type="ECO:0000313" key="3">
    <source>
        <dbReference type="Proteomes" id="UP000682877"/>
    </source>
</evidence>